<reference evidence="1 2" key="1">
    <citation type="journal article" date="2023" name="Sci. Data">
        <title>Genome assembly of the Korean intertidal mud-creeper Batillaria attramentaria.</title>
        <authorList>
            <person name="Patra A.K."/>
            <person name="Ho P.T."/>
            <person name="Jun S."/>
            <person name="Lee S.J."/>
            <person name="Kim Y."/>
            <person name="Won Y.J."/>
        </authorList>
    </citation>
    <scope>NUCLEOTIDE SEQUENCE [LARGE SCALE GENOMIC DNA]</scope>
    <source>
        <strain evidence="1">Wonlab-2016</strain>
    </source>
</reference>
<comment type="caution">
    <text evidence="1">The sequence shown here is derived from an EMBL/GenBank/DDBJ whole genome shotgun (WGS) entry which is preliminary data.</text>
</comment>
<dbReference type="EMBL" id="JACVVK020000074">
    <property type="protein sequence ID" value="KAK7495473.1"/>
    <property type="molecule type" value="Genomic_DNA"/>
</dbReference>
<dbReference type="AlphaFoldDB" id="A0ABD0L7M0"/>
<sequence length="160" mass="17922">MSTPHNKLQTKANLEMKSPQHTSNILSDAAVQDARETCEFVYTDSPPPGTCVSLSAVESEAASDAAVSEYVRKCGYDSDQVLQYVGELTDKALQHRLKDGRRNVAFRKLIVDDRQQSERLMCESDDIVLGYNCVSDNAYWFVKHGVKRLPPRDVIILDSI</sequence>
<name>A0ABD0L7M0_9CAEN</name>
<organism evidence="1 2">
    <name type="scientific">Batillaria attramentaria</name>
    <dbReference type="NCBI Taxonomy" id="370345"/>
    <lineage>
        <taxon>Eukaryota</taxon>
        <taxon>Metazoa</taxon>
        <taxon>Spiralia</taxon>
        <taxon>Lophotrochozoa</taxon>
        <taxon>Mollusca</taxon>
        <taxon>Gastropoda</taxon>
        <taxon>Caenogastropoda</taxon>
        <taxon>Sorbeoconcha</taxon>
        <taxon>Cerithioidea</taxon>
        <taxon>Batillariidae</taxon>
        <taxon>Batillaria</taxon>
    </lineage>
</organism>
<protein>
    <submittedName>
        <fullName evidence="1">Uncharacterized protein</fullName>
    </submittedName>
</protein>
<evidence type="ECO:0000313" key="1">
    <source>
        <dbReference type="EMBL" id="KAK7495473.1"/>
    </source>
</evidence>
<accession>A0ABD0L7M0</accession>
<evidence type="ECO:0000313" key="2">
    <source>
        <dbReference type="Proteomes" id="UP001519460"/>
    </source>
</evidence>
<dbReference type="Proteomes" id="UP001519460">
    <property type="component" value="Unassembled WGS sequence"/>
</dbReference>
<gene>
    <name evidence="1" type="ORF">BaRGS_00013171</name>
</gene>
<keyword evidence="2" id="KW-1185">Reference proteome</keyword>
<proteinExistence type="predicted"/>